<sequence length="111" mass="11218">MIARIASAVAVLSLAACASSGTGIRPLGNNLPANPVPVATPQPAVLTAKERLVGAIESNGCALTADNVGAVLTQATISREELVQLTPQLQAEGRVETSGDGAIRVTSDRCI</sequence>
<dbReference type="RefSeq" id="WP_090187294.1">
    <property type="nucleotide sequence ID" value="NZ_CP072991.1"/>
</dbReference>
<dbReference type="OrthoDB" id="7875834at2"/>
<reference evidence="3" key="1">
    <citation type="submission" date="2016-10" db="EMBL/GenBank/DDBJ databases">
        <authorList>
            <person name="Varghese N."/>
            <person name="Submissions S."/>
        </authorList>
    </citation>
    <scope>NUCLEOTIDE SEQUENCE [LARGE SCALE GENOMIC DNA]</scope>
    <source>
        <strain evidence="3">DSM 16199</strain>
    </source>
</reference>
<proteinExistence type="predicted"/>
<gene>
    <name evidence="2" type="ORF">SAMN04488004_10629</name>
</gene>
<organism evidence="2 3">
    <name type="scientific">Loktanella salsilacus</name>
    <dbReference type="NCBI Taxonomy" id="195913"/>
    <lineage>
        <taxon>Bacteria</taxon>
        <taxon>Pseudomonadati</taxon>
        <taxon>Pseudomonadota</taxon>
        <taxon>Alphaproteobacteria</taxon>
        <taxon>Rhodobacterales</taxon>
        <taxon>Roseobacteraceae</taxon>
        <taxon>Loktanella</taxon>
    </lineage>
</organism>
<feature type="signal peptide" evidence="1">
    <location>
        <begin position="1"/>
        <end position="18"/>
    </location>
</feature>
<protein>
    <submittedName>
        <fullName evidence="2">Uncharacterized protein</fullName>
    </submittedName>
</protein>
<evidence type="ECO:0000313" key="2">
    <source>
        <dbReference type="EMBL" id="SFL00914.1"/>
    </source>
</evidence>
<feature type="chain" id="PRO_5011750729" evidence="1">
    <location>
        <begin position="19"/>
        <end position="111"/>
    </location>
</feature>
<dbReference type="PROSITE" id="PS51257">
    <property type="entry name" value="PROKAR_LIPOPROTEIN"/>
    <property type="match status" value="1"/>
</dbReference>
<dbReference type="AlphaFoldDB" id="A0A1I4E509"/>
<dbReference type="EMBL" id="FOTF01000006">
    <property type="protein sequence ID" value="SFL00914.1"/>
    <property type="molecule type" value="Genomic_DNA"/>
</dbReference>
<keyword evidence="3" id="KW-1185">Reference proteome</keyword>
<evidence type="ECO:0000256" key="1">
    <source>
        <dbReference type="SAM" id="SignalP"/>
    </source>
</evidence>
<name>A0A1I4E509_9RHOB</name>
<accession>A0A1I4E509</accession>
<dbReference type="Proteomes" id="UP000199550">
    <property type="component" value="Unassembled WGS sequence"/>
</dbReference>
<dbReference type="STRING" id="195913.SAMN04488004_10629"/>
<dbReference type="GeneID" id="97891462"/>
<evidence type="ECO:0000313" key="3">
    <source>
        <dbReference type="Proteomes" id="UP000199550"/>
    </source>
</evidence>
<keyword evidence="1" id="KW-0732">Signal</keyword>